<evidence type="ECO:0000256" key="2">
    <source>
        <dbReference type="ARBA" id="ARBA00022801"/>
    </source>
</evidence>
<dbReference type="EMBL" id="WTYL01000002">
    <property type="protein sequence ID" value="MXP44547.1"/>
    <property type="molecule type" value="Genomic_DNA"/>
</dbReference>
<proteinExistence type="inferred from homology"/>
<sequence length="485" mass="51385">MRFFITLIASSIAFLAYPAVAEPFEHQVNAILEEAGEGTRWGVVVADSTGTELLTMDPDGRFMPASNTKIFTTTAALWLASSGDGLTDRGGGASVRLVPSGRTGPPDAVLTGYGDAWMSGAADCASDCLSTLADAVAGRTREVHDVIGDATVFPDQRWSPGMSWNNIPTRSGTAISALSIDSNELAATISPGALGNPPEVDFPTYFTVENYARTVPGASEAITYDRVPGSQTLILTGTIGTESEPSRLRLGVDDPAHYAAWQLAEMLRVRGVRVSGNIDVRRRPLLPEDDPAIRGTAPAARAPEEPALAYLNPPPLDDDILLINKISQNLHAELLLRRLGRIRGSGSIADGQAVIRAMLDEAGVAEHGVSLSDGSGMSSYNRVSPRSMVRLLTWVSGQPWGDQWRVTLPVGGKDGTLGRRFTDTALAGRISAKTGSINATRALAGYMTARSGRQLVFAIYANDVPDDVDATAIMDRALLQIAAAN</sequence>
<evidence type="ECO:0000313" key="4">
    <source>
        <dbReference type="EMBL" id="MXP44547.1"/>
    </source>
</evidence>
<dbReference type="GO" id="GO:0009002">
    <property type="term" value="F:serine-type D-Ala-D-Ala carboxypeptidase activity"/>
    <property type="evidence" value="ECO:0007669"/>
    <property type="project" value="UniProtKB-EC"/>
</dbReference>
<dbReference type="PRINTS" id="PR00922">
    <property type="entry name" value="DADACBPTASE3"/>
</dbReference>
<keyword evidence="5" id="KW-1185">Reference proteome</keyword>
<dbReference type="PANTHER" id="PTHR30023">
    <property type="entry name" value="D-ALANYL-D-ALANINE CARBOXYPEPTIDASE"/>
    <property type="match status" value="1"/>
</dbReference>
<dbReference type="AlphaFoldDB" id="A0A845B537"/>
<feature type="signal peptide" evidence="3">
    <location>
        <begin position="1"/>
        <end position="21"/>
    </location>
</feature>
<evidence type="ECO:0000256" key="3">
    <source>
        <dbReference type="SAM" id="SignalP"/>
    </source>
</evidence>
<dbReference type="GO" id="GO:0000270">
    <property type="term" value="P:peptidoglycan metabolic process"/>
    <property type="evidence" value="ECO:0007669"/>
    <property type="project" value="TreeGrafter"/>
</dbReference>
<dbReference type="Proteomes" id="UP000431922">
    <property type="component" value="Unassembled WGS sequence"/>
</dbReference>
<evidence type="ECO:0000256" key="1">
    <source>
        <dbReference type="ARBA" id="ARBA00006096"/>
    </source>
</evidence>
<comment type="similarity">
    <text evidence="1">Belongs to the peptidase S13 family.</text>
</comment>
<reference evidence="4 5" key="1">
    <citation type="submission" date="2019-12" db="EMBL/GenBank/DDBJ databases">
        <title>Genomic-based taxomic classification of the family Erythrobacteraceae.</title>
        <authorList>
            <person name="Xu L."/>
        </authorList>
    </citation>
    <scope>NUCLEOTIDE SEQUENCE [LARGE SCALE GENOMIC DNA]</scope>
    <source>
        <strain evidence="4 5">KCTC 42453</strain>
    </source>
</reference>
<keyword evidence="4" id="KW-0645">Protease</keyword>
<accession>A0A845B537</accession>
<dbReference type="Gene3D" id="3.40.710.10">
    <property type="entry name" value="DD-peptidase/beta-lactamase superfamily"/>
    <property type="match status" value="2"/>
</dbReference>
<name>A0A845B537_9SPHN</name>
<comment type="caution">
    <text evidence="4">The sequence shown here is derived from an EMBL/GenBank/DDBJ whole genome shotgun (WGS) entry which is preliminary data.</text>
</comment>
<keyword evidence="2 4" id="KW-0378">Hydrolase</keyword>
<dbReference type="InterPro" id="IPR012338">
    <property type="entry name" value="Beta-lactam/transpept-like"/>
</dbReference>
<dbReference type="EC" id="3.4.16.4" evidence="4"/>
<dbReference type="NCBIfam" id="TIGR00666">
    <property type="entry name" value="PBP4"/>
    <property type="match status" value="1"/>
</dbReference>
<feature type="chain" id="PRO_5032616916" evidence="3">
    <location>
        <begin position="22"/>
        <end position="485"/>
    </location>
</feature>
<dbReference type="GO" id="GO:0006508">
    <property type="term" value="P:proteolysis"/>
    <property type="evidence" value="ECO:0007669"/>
    <property type="project" value="InterPro"/>
</dbReference>
<dbReference type="OrthoDB" id="5372081at2"/>
<dbReference type="PANTHER" id="PTHR30023:SF0">
    <property type="entry name" value="PENICILLIN-SENSITIVE CARBOXYPEPTIDASE A"/>
    <property type="match status" value="1"/>
</dbReference>
<protein>
    <submittedName>
        <fullName evidence="4">D-alanyl-D-alanine carboxypeptidase/D-alanyl-D-alanine-endopeptidase</fullName>
        <ecNumber evidence="4">3.4.16.4</ecNumber>
    </submittedName>
</protein>
<organism evidence="4 5">
    <name type="scientific">Allopontixanthobacter sediminis</name>
    <dbReference type="NCBI Taxonomy" id="1689985"/>
    <lineage>
        <taxon>Bacteria</taxon>
        <taxon>Pseudomonadati</taxon>
        <taxon>Pseudomonadota</taxon>
        <taxon>Alphaproteobacteria</taxon>
        <taxon>Sphingomonadales</taxon>
        <taxon>Erythrobacteraceae</taxon>
        <taxon>Allopontixanthobacter</taxon>
    </lineage>
</organism>
<gene>
    <name evidence="4" type="primary">dacB</name>
    <name evidence="4" type="ORF">GRI65_08765</name>
</gene>
<dbReference type="InterPro" id="IPR000667">
    <property type="entry name" value="Peptidase_S13"/>
</dbReference>
<evidence type="ECO:0000313" key="5">
    <source>
        <dbReference type="Proteomes" id="UP000431922"/>
    </source>
</evidence>
<keyword evidence="3" id="KW-0732">Signal</keyword>
<dbReference type="Pfam" id="PF02113">
    <property type="entry name" value="Peptidase_S13"/>
    <property type="match status" value="1"/>
</dbReference>
<keyword evidence="4" id="KW-0121">Carboxypeptidase</keyword>
<dbReference type="SUPFAM" id="SSF56601">
    <property type="entry name" value="beta-lactamase/transpeptidase-like"/>
    <property type="match status" value="1"/>
</dbReference>